<proteinExistence type="predicted"/>
<dbReference type="GO" id="GO:0051782">
    <property type="term" value="P:negative regulation of cell division"/>
    <property type="evidence" value="ECO:0007669"/>
    <property type="project" value="TreeGrafter"/>
</dbReference>
<dbReference type="PANTHER" id="PTHR43384:SF11">
    <property type="entry name" value="SEPTUM SITE DETERMINING PROTEIN"/>
    <property type="match status" value="1"/>
</dbReference>
<dbReference type="Proteomes" id="UP000009888">
    <property type="component" value="Unassembled WGS sequence"/>
</dbReference>
<feature type="region of interest" description="Disordered" evidence="1">
    <location>
        <begin position="365"/>
        <end position="388"/>
    </location>
</feature>
<dbReference type="InterPro" id="IPR027417">
    <property type="entry name" value="P-loop_NTPase"/>
</dbReference>
<dbReference type="Gene3D" id="3.40.50.300">
    <property type="entry name" value="P-loop containing nucleotide triphosphate hydrolases"/>
    <property type="match status" value="1"/>
</dbReference>
<organism evidence="2 3">
    <name type="scientific">Actinobaculum massiliense ACS-171-V-Col2</name>
    <dbReference type="NCBI Taxonomy" id="883066"/>
    <lineage>
        <taxon>Bacteria</taxon>
        <taxon>Bacillati</taxon>
        <taxon>Actinomycetota</taxon>
        <taxon>Actinomycetes</taxon>
        <taxon>Actinomycetales</taxon>
        <taxon>Actinomycetaceae</taxon>
        <taxon>Actinobaculum</taxon>
    </lineage>
</organism>
<dbReference type="SUPFAM" id="SSF52540">
    <property type="entry name" value="P-loop containing nucleoside triphosphate hydrolases"/>
    <property type="match status" value="1"/>
</dbReference>
<dbReference type="HOGENOM" id="CLU_772999_0_0_11"/>
<dbReference type="GO" id="GO:0005829">
    <property type="term" value="C:cytosol"/>
    <property type="evidence" value="ECO:0007669"/>
    <property type="project" value="TreeGrafter"/>
</dbReference>
<gene>
    <name evidence="2" type="ORF">HMPREF9233_00993</name>
</gene>
<evidence type="ECO:0008006" key="4">
    <source>
        <dbReference type="Google" id="ProtNLM"/>
    </source>
</evidence>
<dbReference type="GO" id="GO:0016887">
    <property type="term" value="F:ATP hydrolysis activity"/>
    <property type="evidence" value="ECO:0007669"/>
    <property type="project" value="TreeGrafter"/>
</dbReference>
<accession>K9EW61</accession>
<dbReference type="GO" id="GO:0005524">
    <property type="term" value="F:ATP binding"/>
    <property type="evidence" value="ECO:0007669"/>
    <property type="project" value="TreeGrafter"/>
</dbReference>
<evidence type="ECO:0000313" key="3">
    <source>
        <dbReference type="Proteomes" id="UP000009888"/>
    </source>
</evidence>
<comment type="caution">
    <text evidence="2">The sequence shown here is derived from an EMBL/GenBank/DDBJ whole genome shotgun (WGS) entry which is preliminary data.</text>
</comment>
<dbReference type="InterPro" id="IPR050625">
    <property type="entry name" value="ParA/MinD_ATPase"/>
</dbReference>
<dbReference type="eggNOG" id="COG0455">
    <property type="taxonomic scope" value="Bacteria"/>
</dbReference>
<dbReference type="EMBL" id="AGWL01000005">
    <property type="protein sequence ID" value="EKU95232.1"/>
    <property type="molecule type" value="Genomic_DNA"/>
</dbReference>
<dbReference type="PANTHER" id="PTHR43384">
    <property type="entry name" value="SEPTUM SITE-DETERMINING PROTEIN MIND HOMOLOG, CHLOROPLASTIC-RELATED"/>
    <property type="match status" value="1"/>
</dbReference>
<reference evidence="2 3" key="1">
    <citation type="submission" date="2012-09" db="EMBL/GenBank/DDBJ databases">
        <title>The Genome Sequence of Actinobaculum massiliae ACS-171-V-COL2.</title>
        <authorList>
            <consortium name="The Broad Institute Genome Sequencing Platform"/>
            <person name="Earl A."/>
            <person name="Ward D."/>
            <person name="Feldgarden M."/>
            <person name="Gevers D."/>
            <person name="Saerens B."/>
            <person name="Vaneechoutte M."/>
            <person name="Walker B."/>
            <person name="Young S.K."/>
            <person name="Zeng Q."/>
            <person name="Gargeya S."/>
            <person name="Fitzgerald M."/>
            <person name="Haas B."/>
            <person name="Abouelleil A."/>
            <person name="Alvarado L."/>
            <person name="Arachchi H.M."/>
            <person name="Berlin A."/>
            <person name="Chapman S.B."/>
            <person name="Goldberg J."/>
            <person name="Griggs A."/>
            <person name="Gujja S."/>
            <person name="Hansen M."/>
            <person name="Howarth C."/>
            <person name="Imamovic A."/>
            <person name="Larimer J."/>
            <person name="McCowen C."/>
            <person name="Montmayeur A."/>
            <person name="Murphy C."/>
            <person name="Neiman D."/>
            <person name="Pearson M."/>
            <person name="Priest M."/>
            <person name="Roberts A."/>
            <person name="Saif S."/>
            <person name="Shea T."/>
            <person name="Sisk P."/>
            <person name="Sykes S."/>
            <person name="Wortman J."/>
            <person name="Nusbaum C."/>
            <person name="Birren B."/>
        </authorList>
    </citation>
    <scope>NUCLEOTIDE SEQUENCE [LARGE SCALE GENOMIC DNA]</scope>
    <source>
        <strain evidence="3">ACS-171-V-Col2</strain>
    </source>
</reference>
<dbReference type="STRING" id="202789.GCA_001457435_01127"/>
<dbReference type="AlphaFoldDB" id="K9EW61"/>
<name>K9EW61_9ACTO</name>
<evidence type="ECO:0000313" key="2">
    <source>
        <dbReference type="EMBL" id="EKU95232.1"/>
    </source>
</evidence>
<sequence length="388" mass="41541">MDPERSTDRQASWFSTVFDGDVALRAFWRKTPTMEQRATRAFDTVSLIAHNPATVQEVDRVGELAGINVKHPRDGLRASAAVLRLEEVPGSRVRVRASFHPAYAPYFAAGHIVLELPNQAEDLLELMLAAGSTRRGMTIGVIGAHGGAGTTTVACWIAALARGPRALIDLDPQSAGLLTCLGMAQTSGLRWPDIPESAGVLVPGRLSQALPSKDFFRVLSADERGAVNANGSAGRRAIDALSQANDVTILDLPRRALDPATECSQWLEWCDHLVLVAAAGQEKSMRQTRAALAALSSLPILAVRCKTKMECAAFGQEIGQDAHPIRELRNLDADIRHGLAVGKRSRSATYRDMEALTRLVTAEGSGRGGAEAGLVTGSRSRASEREVA</sequence>
<protein>
    <recommendedName>
        <fullName evidence="4">Helicase/secretion neighborhood CpaE-like protein</fullName>
    </recommendedName>
</protein>
<evidence type="ECO:0000256" key="1">
    <source>
        <dbReference type="SAM" id="MobiDB-lite"/>
    </source>
</evidence>
<dbReference type="GO" id="GO:0009898">
    <property type="term" value="C:cytoplasmic side of plasma membrane"/>
    <property type="evidence" value="ECO:0007669"/>
    <property type="project" value="TreeGrafter"/>
</dbReference>
<dbReference type="PATRIC" id="fig|883066.3.peg.1036"/>
<keyword evidence="3" id="KW-1185">Reference proteome</keyword>